<dbReference type="Gene3D" id="3.40.630.30">
    <property type="match status" value="1"/>
</dbReference>
<dbReference type="Proteomes" id="UP000245591">
    <property type="component" value="Unassembled WGS sequence"/>
</dbReference>
<reference evidence="2 3" key="1">
    <citation type="journal article" date="2018" name="MBio">
        <title>Comparative Genomics Reveals the Core Gene Toolbox for the Fungus-Insect Symbiosis.</title>
        <authorList>
            <person name="Wang Y."/>
            <person name="Stata M."/>
            <person name="Wang W."/>
            <person name="Stajich J.E."/>
            <person name="White M.M."/>
            <person name="Moncalvo J.M."/>
        </authorList>
    </citation>
    <scope>NUCLEOTIDE SEQUENCE [LARGE SCALE GENOMIC DNA]</scope>
    <source>
        <strain evidence="2 3">AUS-126-30</strain>
    </source>
</reference>
<gene>
    <name evidence="2" type="ORF">BB558_002752</name>
</gene>
<feature type="domain" description="LYC1 C-terminal" evidence="1">
    <location>
        <begin position="173"/>
        <end position="367"/>
    </location>
</feature>
<dbReference type="PANTHER" id="PTHR34815:SF2">
    <property type="entry name" value="N-ACETYLTRANSFERASE DOMAIN-CONTAINING PROTEIN"/>
    <property type="match status" value="1"/>
</dbReference>
<dbReference type="SUPFAM" id="SSF55729">
    <property type="entry name" value="Acyl-CoA N-acyltransferases (Nat)"/>
    <property type="match status" value="1"/>
</dbReference>
<keyword evidence="3" id="KW-1185">Reference proteome</keyword>
<name>A0A2U1J7R5_SMIAN</name>
<dbReference type="InterPro" id="IPR055100">
    <property type="entry name" value="GNAT_LYC1-like"/>
</dbReference>
<dbReference type="PANTHER" id="PTHR34815">
    <property type="entry name" value="LYSINE ACETYLTRANSFERASE"/>
    <property type="match status" value="1"/>
</dbReference>
<evidence type="ECO:0000259" key="1">
    <source>
        <dbReference type="Pfam" id="PF22998"/>
    </source>
</evidence>
<dbReference type="InterPro" id="IPR053013">
    <property type="entry name" value="LAT"/>
</dbReference>
<sequence>MTFEEDYEVRPAKDFNQIEKTWMASFQEWGRGVMDINTYKGREQALFDTKFGQENLTVWLFGKKQEFEENENTMNFVSHLETFKRPVLLRRSNSNKVLVVDCYSIASVFCPVENRGNGYAVAMMKAIHKKLSSMCSLSTLYSDIGDVYYKKVGWDNYKTRSIELDVNSFNNENSQGSDNKTLVRRVGKKELEIIFNNDATAIKNEFERMPNSNNTRIILIPNYEQLEWRWVRDQYEGEVCLGIKETPVIKGAVYSDTDSLDKDESEVPSYIIWTHSFRKKKLLILRSRFNSVEHIKPLVDEAIIEAKTHSLGKILFWGIGDTEAPVFESVYGVKTESLQMPIPALAFFDKGENEKVDWLMNQYYPWV</sequence>
<dbReference type="InterPro" id="IPR016181">
    <property type="entry name" value="Acyl_CoA_acyltransferase"/>
</dbReference>
<accession>A0A2U1J7R5</accession>
<dbReference type="AlphaFoldDB" id="A0A2U1J7R5"/>
<organism evidence="2 3">
    <name type="scientific">Smittium angustum</name>
    <dbReference type="NCBI Taxonomy" id="133377"/>
    <lineage>
        <taxon>Eukaryota</taxon>
        <taxon>Fungi</taxon>
        <taxon>Fungi incertae sedis</taxon>
        <taxon>Zoopagomycota</taxon>
        <taxon>Kickxellomycotina</taxon>
        <taxon>Harpellomycetes</taxon>
        <taxon>Harpellales</taxon>
        <taxon>Legeriomycetaceae</taxon>
        <taxon>Smittium</taxon>
    </lineage>
</organism>
<dbReference type="Pfam" id="PF22998">
    <property type="entry name" value="GNAT_LYC1-like"/>
    <property type="match status" value="1"/>
</dbReference>
<evidence type="ECO:0000313" key="2">
    <source>
        <dbReference type="EMBL" id="PWA01150.1"/>
    </source>
</evidence>
<protein>
    <recommendedName>
        <fullName evidence="1">LYC1 C-terminal domain-containing protein</fullName>
    </recommendedName>
</protein>
<evidence type="ECO:0000313" key="3">
    <source>
        <dbReference type="Proteomes" id="UP000245591"/>
    </source>
</evidence>
<dbReference type="EMBL" id="MBFU01000214">
    <property type="protein sequence ID" value="PWA01150.1"/>
    <property type="molecule type" value="Genomic_DNA"/>
</dbReference>
<comment type="caution">
    <text evidence="2">The sequence shown here is derived from an EMBL/GenBank/DDBJ whole genome shotgun (WGS) entry which is preliminary data.</text>
</comment>
<proteinExistence type="predicted"/>